<proteinExistence type="predicted"/>
<feature type="signal peptide" evidence="1">
    <location>
        <begin position="1"/>
        <end position="20"/>
    </location>
</feature>
<feature type="chain" id="PRO_5045719944" evidence="1">
    <location>
        <begin position="21"/>
        <end position="157"/>
    </location>
</feature>
<reference evidence="2 3" key="1">
    <citation type="submission" date="2022-03" db="EMBL/GenBank/DDBJ databases">
        <title>Parabacteroides sp. nov. isolated from swine feces.</title>
        <authorList>
            <person name="Bak J.E."/>
        </authorList>
    </citation>
    <scope>NUCLEOTIDE SEQUENCE [LARGE SCALE GENOMIC DNA]</scope>
    <source>
        <strain evidence="2 3">AGMB00274</strain>
    </source>
</reference>
<evidence type="ECO:0000256" key="1">
    <source>
        <dbReference type="SAM" id="SignalP"/>
    </source>
</evidence>
<dbReference type="EMBL" id="JAKZMM010000006">
    <property type="protein sequence ID" value="MCJ2379675.1"/>
    <property type="molecule type" value="Genomic_DNA"/>
</dbReference>
<dbReference type="Proteomes" id="UP001165444">
    <property type="component" value="Unassembled WGS sequence"/>
</dbReference>
<gene>
    <name evidence="2" type="ORF">MUN53_03480</name>
</gene>
<dbReference type="Pfam" id="PF14060">
    <property type="entry name" value="DUF4252"/>
    <property type="match status" value="1"/>
</dbReference>
<accession>A0ABT0BYD0</accession>
<dbReference type="RefSeq" id="WP_243323418.1">
    <property type="nucleotide sequence ID" value="NZ_JAKZMM010000006.1"/>
</dbReference>
<evidence type="ECO:0000313" key="2">
    <source>
        <dbReference type="EMBL" id="MCJ2379675.1"/>
    </source>
</evidence>
<keyword evidence="1" id="KW-0732">Signal</keyword>
<evidence type="ECO:0000313" key="3">
    <source>
        <dbReference type="Proteomes" id="UP001165444"/>
    </source>
</evidence>
<organism evidence="2 3">
    <name type="scientific">Parabacteroides faecalis</name>
    <dbReference type="NCBI Taxonomy" id="2924040"/>
    <lineage>
        <taxon>Bacteria</taxon>
        <taxon>Pseudomonadati</taxon>
        <taxon>Bacteroidota</taxon>
        <taxon>Bacteroidia</taxon>
        <taxon>Bacteroidales</taxon>
        <taxon>Tannerellaceae</taxon>
        <taxon>Parabacteroides</taxon>
    </lineage>
</organism>
<dbReference type="InterPro" id="IPR025348">
    <property type="entry name" value="DUF4252"/>
</dbReference>
<protein>
    <submittedName>
        <fullName evidence="2">DUF4252 domain-containing protein</fullName>
    </submittedName>
</protein>
<keyword evidence="3" id="KW-1185">Reference proteome</keyword>
<comment type="caution">
    <text evidence="2">The sequence shown here is derived from an EMBL/GenBank/DDBJ whole genome shotgun (WGS) entry which is preliminary data.</text>
</comment>
<name>A0ABT0BYD0_9BACT</name>
<sequence>MKHQIFLIVCLLCLSLTGYAQDKLFDKFSDMDQVSSVYISKSMFQMMPELSTAGLNLIHLKGKIDNLQVLSTENAAVREEMKKDFHAAIGKTYESWMKVKSEGTKADFMVKKSGDKLHEMIMLADTDSSYVVIRMTGNFTMDDLQELAGQSENDNKK</sequence>